<dbReference type="InterPro" id="IPR052201">
    <property type="entry name" value="LRR-containing_regulator"/>
</dbReference>
<comment type="caution">
    <text evidence="2">The sequence shown here is derived from an EMBL/GenBank/DDBJ whole genome shotgun (WGS) entry which is preliminary data.</text>
</comment>
<organism evidence="2 3">
    <name type="scientific">Boothiomyces macroporosus</name>
    <dbReference type="NCBI Taxonomy" id="261099"/>
    <lineage>
        <taxon>Eukaryota</taxon>
        <taxon>Fungi</taxon>
        <taxon>Fungi incertae sedis</taxon>
        <taxon>Chytridiomycota</taxon>
        <taxon>Chytridiomycota incertae sedis</taxon>
        <taxon>Chytridiomycetes</taxon>
        <taxon>Rhizophydiales</taxon>
        <taxon>Terramycetaceae</taxon>
        <taxon>Boothiomyces</taxon>
    </lineage>
</organism>
<dbReference type="InterPro" id="IPR002110">
    <property type="entry name" value="Ankyrin_rpt"/>
</dbReference>
<dbReference type="PROSITE" id="PS51450">
    <property type="entry name" value="LRR"/>
    <property type="match status" value="1"/>
</dbReference>
<sequence>MYMKLNRVVNDWDYTALQLAHLRQYKELERIDWNLVSCKTKSYILQTKLGDEASLMVLQSLDLAQLENRDFVFLRSCFLGYYLSAKYLLQSPLVDPTYARNRAITAAAYNGYLDMLELLLNDSRVDPAVSNNCPIRMAAKNGHLDIVKLLLKDPRVDPSADNQFAVRYASLNKHFKVVKVLLEDPRVQDYGSDNFYSIPGILSFTAKDDLLSAFGKMVGQTPTECIWPILDLRQGESAAIKAYQTSGFKFQFKKIIIPIDRFIALEKDLPPTFELFLINKNELDRLSFNLSKVTGLELQLEFLEQIGLFERKFQLDSLTHIKLQGVMPSGSWDLLSQVLEHSRIEYLAIQLTRHLPLQVFFNKDFSARLKSIKLIGFHGGDFFEDFLLPRFPEKNLFPNLQIIDVGLFQSASLIHLIETLDTTKAFLFTRFYDKLKSGLGELYVDKLPYSDRSNEFRNRIGVYIEQDNWNWLLDETISGRVFNFWEIWFEGSPELAFECFTKCIRDRKNVVNMFARSTPNRTINSAYSLQIKSFTNVILNDGKFLAMLASKRIADDQYLELSNIQLSIEAATLFSESLRTTNFSSLSITHANLSPQILTILQTGIAKSKLAYVDFSFNPDIDVDDILTFAAAVKKSNLSTAKFKGCLMDQTLVDRAVRLLPFSIPKNQKALSHQVEYDSRNVYLSDDLEHGLNYDSGPQTDCFERLKLFKKSVFKFNSFSLEPRAFARLHAHLPSAYTINLKLISDNVSDINWKEIDQSNLQKITNLHITDFYLRNVTDILDLMSGLQSLTVKSESDGAESEFNVGDQTNAAAFDDWQKVFKMMPQLAINRLEILNYSLFNQCTPLFASIVSKTQLTKLSLRKCNVNDDMVAAIAAELPNCLIHSLELEENVVTDRGAKAIAETLPNCNLKILNLSYNRIGVPGLKLLSEQLSQSKLCKFNIMYNNFKEHYFHILIENLPNTKLESFAIHELSKKAEEALINNINRSNLREISIPLSMKNLGKFIVATKGSKLKTIEFEFGDDVDDQIEILGKHLKFSTVETIYLTDNCDDPEIKITNCWSIFEGLDKDSTLTELHISEFEFTDNDIQRISAHLKNTNLNYLGCCCSNLNDSHLINLIPGVIESSIRILDFNFSCNSDITTKGFLRFVDGVKDSLKELKFAPNEWPLPKEDYRALRKILGDNSKLKVTVQKSKEDRMEY</sequence>
<gene>
    <name evidence="2" type="ORF">HK103_006275</name>
</gene>
<dbReference type="Pfam" id="PF12796">
    <property type="entry name" value="Ank_2"/>
    <property type="match status" value="1"/>
</dbReference>
<dbReference type="InterPro" id="IPR032675">
    <property type="entry name" value="LRR_dom_sf"/>
</dbReference>
<dbReference type="Pfam" id="PF13516">
    <property type="entry name" value="LRR_6"/>
    <property type="match status" value="2"/>
</dbReference>
<name>A0AAD5UE04_9FUNG</name>
<dbReference type="SUPFAM" id="SSF48403">
    <property type="entry name" value="Ankyrin repeat"/>
    <property type="match status" value="1"/>
</dbReference>
<protein>
    <submittedName>
        <fullName evidence="2">Uncharacterized protein</fullName>
    </submittedName>
</protein>
<dbReference type="Gene3D" id="3.80.10.10">
    <property type="entry name" value="Ribonuclease Inhibitor"/>
    <property type="match status" value="2"/>
</dbReference>
<dbReference type="SMART" id="SM00368">
    <property type="entry name" value="LRR_RI"/>
    <property type="match status" value="3"/>
</dbReference>
<dbReference type="PANTHER" id="PTHR24111:SF0">
    <property type="entry name" value="LEUCINE-RICH REPEAT-CONTAINING PROTEIN"/>
    <property type="match status" value="1"/>
</dbReference>
<dbReference type="PANTHER" id="PTHR24111">
    <property type="entry name" value="LEUCINE-RICH REPEAT-CONTAINING PROTEIN 34"/>
    <property type="match status" value="1"/>
</dbReference>
<evidence type="ECO:0000256" key="1">
    <source>
        <dbReference type="ARBA" id="ARBA00022737"/>
    </source>
</evidence>
<dbReference type="AlphaFoldDB" id="A0AAD5UE04"/>
<dbReference type="SUPFAM" id="SSF52047">
    <property type="entry name" value="RNI-like"/>
    <property type="match status" value="1"/>
</dbReference>
<evidence type="ECO:0000313" key="3">
    <source>
        <dbReference type="Proteomes" id="UP001210925"/>
    </source>
</evidence>
<keyword evidence="3" id="KW-1185">Reference proteome</keyword>
<dbReference type="EMBL" id="JADGKB010000066">
    <property type="protein sequence ID" value="KAJ3255458.1"/>
    <property type="molecule type" value="Genomic_DNA"/>
</dbReference>
<keyword evidence="1" id="KW-0677">Repeat</keyword>
<dbReference type="Gene3D" id="1.25.40.20">
    <property type="entry name" value="Ankyrin repeat-containing domain"/>
    <property type="match status" value="1"/>
</dbReference>
<accession>A0AAD5UE04</accession>
<evidence type="ECO:0000313" key="2">
    <source>
        <dbReference type="EMBL" id="KAJ3255458.1"/>
    </source>
</evidence>
<dbReference type="InterPro" id="IPR036770">
    <property type="entry name" value="Ankyrin_rpt-contain_sf"/>
</dbReference>
<proteinExistence type="predicted"/>
<dbReference type="InterPro" id="IPR001611">
    <property type="entry name" value="Leu-rich_rpt"/>
</dbReference>
<reference evidence="2" key="1">
    <citation type="submission" date="2020-05" db="EMBL/GenBank/DDBJ databases">
        <title>Phylogenomic resolution of chytrid fungi.</title>
        <authorList>
            <person name="Stajich J.E."/>
            <person name="Amses K."/>
            <person name="Simmons R."/>
            <person name="Seto K."/>
            <person name="Myers J."/>
            <person name="Bonds A."/>
            <person name="Quandt C.A."/>
            <person name="Barry K."/>
            <person name="Liu P."/>
            <person name="Grigoriev I."/>
            <person name="Longcore J.E."/>
            <person name="James T.Y."/>
        </authorList>
    </citation>
    <scope>NUCLEOTIDE SEQUENCE</scope>
    <source>
        <strain evidence="2">PLAUS21</strain>
    </source>
</reference>
<dbReference type="Proteomes" id="UP001210925">
    <property type="component" value="Unassembled WGS sequence"/>
</dbReference>